<dbReference type="PROSITE" id="PS51674">
    <property type="entry name" value="4FE4S_WBL"/>
    <property type="match status" value="1"/>
</dbReference>
<comment type="PTM">
    <text evidence="11">Upon Fe-S cluster removal intramolecular disulfide bonds are formed.</text>
</comment>
<evidence type="ECO:0000256" key="11">
    <source>
        <dbReference type="HAMAP-Rule" id="MF_01479"/>
    </source>
</evidence>
<evidence type="ECO:0000256" key="9">
    <source>
        <dbReference type="ARBA" id="ARBA00023157"/>
    </source>
</evidence>
<evidence type="ECO:0000313" key="14">
    <source>
        <dbReference type="Proteomes" id="UP001501391"/>
    </source>
</evidence>
<dbReference type="InterPro" id="IPR003482">
    <property type="entry name" value="Whib"/>
</dbReference>
<dbReference type="PANTHER" id="PTHR38839">
    <property type="entry name" value="TRANSCRIPTIONAL REGULATOR WHID-RELATED"/>
    <property type="match status" value="1"/>
</dbReference>
<keyword evidence="7 11" id="KW-0805">Transcription regulation</keyword>
<evidence type="ECO:0000256" key="6">
    <source>
        <dbReference type="ARBA" id="ARBA00023014"/>
    </source>
</evidence>
<feature type="binding site" evidence="11">
    <location>
        <position position="53"/>
    </location>
    <ligand>
        <name>[4Fe-4S] cluster</name>
        <dbReference type="ChEBI" id="CHEBI:49883"/>
    </ligand>
</feature>
<comment type="caution">
    <text evidence="13">The sequence shown here is derived from an EMBL/GenBank/DDBJ whole genome shotgun (WGS) entry which is preliminary data.</text>
</comment>
<keyword evidence="10 11" id="KW-0804">Transcription</keyword>
<comment type="subcellular location">
    <subcellularLocation>
        <location evidence="1 11">Cytoplasm</location>
    </subcellularLocation>
</comment>
<feature type="binding site" evidence="11">
    <location>
        <position position="47"/>
    </location>
    <ligand>
        <name>[4Fe-4S] cluster</name>
        <dbReference type="ChEBI" id="CHEBI:49883"/>
    </ligand>
</feature>
<evidence type="ECO:0000256" key="5">
    <source>
        <dbReference type="ARBA" id="ARBA00023004"/>
    </source>
</evidence>
<dbReference type="EMBL" id="BAAAOQ010000016">
    <property type="protein sequence ID" value="GAA2199822.1"/>
    <property type="molecule type" value="Genomic_DNA"/>
</dbReference>
<keyword evidence="3 11" id="KW-0004">4Fe-4S</keyword>
<keyword evidence="14" id="KW-1185">Reference proteome</keyword>
<protein>
    <recommendedName>
        <fullName evidence="11">Transcriptional regulator WhiB</fullName>
    </recommendedName>
</protein>
<organism evidence="13 14">
    <name type="scientific">Streptomyces bangladeshensis</name>
    <dbReference type="NCBI Taxonomy" id="295352"/>
    <lineage>
        <taxon>Bacteria</taxon>
        <taxon>Bacillati</taxon>
        <taxon>Actinomycetota</taxon>
        <taxon>Actinomycetes</taxon>
        <taxon>Kitasatosporales</taxon>
        <taxon>Streptomycetaceae</taxon>
        <taxon>Streptomyces</taxon>
    </lineage>
</organism>
<evidence type="ECO:0000256" key="1">
    <source>
        <dbReference type="ARBA" id="ARBA00004496"/>
    </source>
</evidence>
<comment type="similarity">
    <text evidence="2 11">Belongs to the WhiB family.</text>
</comment>
<feature type="binding site" evidence="11">
    <location>
        <position position="44"/>
    </location>
    <ligand>
        <name>[4Fe-4S] cluster</name>
        <dbReference type="ChEBI" id="CHEBI:49883"/>
    </ligand>
</feature>
<comment type="function">
    <text evidence="11">Acts as a transcriptional regulator. Probably redox-responsive. The apo- but not holo-form probably binds DNA.</text>
</comment>
<evidence type="ECO:0000256" key="3">
    <source>
        <dbReference type="ARBA" id="ARBA00022485"/>
    </source>
</evidence>
<evidence type="ECO:0000256" key="2">
    <source>
        <dbReference type="ARBA" id="ARBA00006597"/>
    </source>
</evidence>
<comment type="PTM">
    <text evidence="11">The Fe-S cluster can be nitrosylated by nitric oxide (NO).</text>
</comment>
<accession>A0ABP5NJZ8</accession>
<feature type="domain" description="4Fe-4S Wbl-type" evidence="12">
    <location>
        <begin position="22"/>
        <end position="77"/>
    </location>
</feature>
<keyword evidence="9 11" id="KW-1015">Disulfide bond</keyword>
<reference evidence="14" key="1">
    <citation type="journal article" date="2019" name="Int. J. Syst. Evol. Microbiol.">
        <title>The Global Catalogue of Microorganisms (GCM) 10K type strain sequencing project: providing services to taxonomists for standard genome sequencing and annotation.</title>
        <authorList>
            <consortium name="The Broad Institute Genomics Platform"/>
            <consortium name="The Broad Institute Genome Sequencing Center for Infectious Disease"/>
            <person name="Wu L."/>
            <person name="Ma J."/>
        </authorList>
    </citation>
    <scope>NUCLEOTIDE SEQUENCE [LARGE SCALE GENOMIC DNA]</scope>
    <source>
        <strain evidence="14">JCM 14924</strain>
    </source>
</reference>
<evidence type="ECO:0000313" key="13">
    <source>
        <dbReference type="EMBL" id="GAA2199822.1"/>
    </source>
</evidence>
<dbReference type="InterPro" id="IPR034768">
    <property type="entry name" value="4FE4S_WBL"/>
</dbReference>
<keyword evidence="11" id="KW-0963">Cytoplasm</keyword>
<evidence type="ECO:0000256" key="4">
    <source>
        <dbReference type="ARBA" id="ARBA00022723"/>
    </source>
</evidence>
<evidence type="ECO:0000256" key="10">
    <source>
        <dbReference type="ARBA" id="ARBA00023163"/>
    </source>
</evidence>
<comment type="cofactor">
    <cofactor evidence="11">
        <name>[4Fe-4S] cluster</name>
        <dbReference type="ChEBI" id="CHEBI:49883"/>
    </cofactor>
    <text evidence="11">Binds 1 [4Fe-4S] cluster per subunit. Following nitrosylation of the [4Fe-4S] cluster binds 1 [4Fe-8(NO)] cluster per subunit.</text>
</comment>
<evidence type="ECO:0000256" key="7">
    <source>
        <dbReference type="ARBA" id="ARBA00023015"/>
    </source>
</evidence>
<dbReference type="HAMAP" id="MF_01479">
    <property type="entry name" value="WhiB"/>
    <property type="match status" value="1"/>
</dbReference>
<keyword evidence="5 11" id="KW-0408">Iron</keyword>
<sequence>MSNYTGSVPDTARKTDWRTRAACQDVDPEIFFSALSEETAKAVCRSCPVVEQCLQFALDEDIQFGVYGGLNEDERRSLRRQAVRRQLTTEELTERSRYARQPKEPRTLAWLFEINTIAAFGDHLTWTGPNKAKFQGRTYTPKQVAFLVGRGRPATGILRSTCGTPECVRPEHIANTAERHSMTPEVDAA</sequence>
<keyword evidence="8 11" id="KW-0238">DNA-binding</keyword>
<evidence type="ECO:0000259" key="12">
    <source>
        <dbReference type="PROSITE" id="PS51674"/>
    </source>
</evidence>
<gene>
    <name evidence="11" type="primary">whiB</name>
    <name evidence="13" type="ORF">GCM10009787_48320</name>
</gene>
<dbReference type="RefSeq" id="WP_428836666.1">
    <property type="nucleotide sequence ID" value="NZ_BAAAOQ010000016.1"/>
</dbReference>
<dbReference type="Pfam" id="PF02467">
    <property type="entry name" value="Whib"/>
    <property type="match status" value="1"/>
</dbReference>
<name>A0ABP5NJZ8_9ACTN</name>
<feature type="binding site" evidence="11">
    <location>
        <position position="23"/>
    </location>
    <ligand>
        <name>[4Fe-4S] cluster</name>
        <dbReference type="ChEBI" id="CHEBI:49883"/>
    </ligand>
</feature>
<keyword evidence="6 11" id="KW-0411">Iron-sulfur</keyword>
<keyword evidence="4 11" id="KW-0479">Metal-binding</keyword>
<evidence type="ECO:0000256" key="8">
    <source>
        <dbReference type="ARBA" id="ARBA00023125"/>
    </source>
</evidence>
<dbReference type="Proteomes" id="UP001501391">
    <property type="component" value="Unassembled WGS sequence"/>
</dbReference>
<proteinExistence type="inferred from homology"/>